<dbReference type="GO" id="GO:0016491">
    <property type="term" value="F:oxidoreductase activity"/>
    <property type="evidence" value="ECO:0007669"/>
    <property type="project" value="InterPro"/>
</dbReference>
<dbReference type="EMBL" id="FNFV01000001">
    <property type="protein sequence ID" value="SDJ97239.1"/>
    <property type="molecule type" value="Genomic_DNA"/>
</dbReference>
<evidence type="ECO:0000313" key="5">
    <source>
        <dbReference type="Proteomes" id="UP000199328"/>
    </source>
</evidence>
<dbReference type="InterPro" id="IPR050005">
    <property type="entry name" value="DenD"/>
</dbReference>
<dbReference type="InterPro" id="IPR036291">
    <property type="entry name" value="NAD(P)-bd_dom_sf"/>
</dbReference>
<keyword evidence="5" id="KW-1185">Reference proteome</keyword>
<reference evidence="5" key="1">
    <citation type="submission" date="2016-10" db="EMBL/GenBank/DDBJ databases">
        <authorList>
            <person name="Varghese N."/>
            <person name="Submissions S."/>
        </authorList>
    </citation>
    <scope>NUCLEOTIDE SEQUENCE [LARGE SCALE GENOMIC DNA]</scope>
    <source>
        <strain evidence="5">CGMCC 1.10789</strain>
    </source>
</reference>
<dbReference type="AlphaFoldDB" id="A0A1G8Y2Z3"/>
<feature type="domain" description="NAD-dependent epimerase/dehydratase" evidence="3">
    <location>
        <begin position="16"/>
        <end position="221"/>
    </location>
</feature>
<dbReference type="PANTHER" id="PTHR43103:SF3">
    <property type="entry name" value="ADP-L-GLYCERO-D-MANNO-HEPTOSE-6-EPIMERASE"/>
    <property type="match status" value="1"/>
</dbReference>
<sequence length="340" mass="36274">MAASVAETGTGMKKVAILGGGGMIGQKLARHIAANGLGGQEATLHLHDIGFPPWPTDLPAPEERTGDIAAPAEAEWLAALAPDVIFHLAAVVSGEAEQDFEKGWRVNVDALRRILEALRAAHEASGGRYRPRFVFASSIAVFGPPFPEKIGDDFLCAPQTSYGAQKAIGELMVSDFSRKGFIDGIAIRLPTICVRPGKPNKAASGFFSSIIREPLAGQEAVLPVPDTVRHWHASPRAAVGFLTHAATIDLAALGSRRALNMPGVSCTVVEQIEALRRVAGEAAVARIRREPDPAIMAIVEGWPRDFAPERALALGFRAERDFEEIIRIHIEDELGGAIPG</sequence>
<dbReference type="SUPFAM" id="SSF51735">
    <property type="entry name" value="NAD(P)-binding Rossmann-fold domains"/>
    <property type="match status" value="1"/>
</dbReference>
<proteinExistence type="predicted"/>
<dbReference type="CDD" id="cd05238">
    <property type="entry name" value="Gne_like_SDR_e"/>
    <property type="match status" value="1"/>
</dbReference>
<dbReference type="InterPro" id="IPR001509">
    <property type="entry name" value="Epimerase_deHydtase"/>
</dbReference>
<dbReference type="Proteomes" id="UP000199328">
    <property type="component" value="Unassembled WGS sequence"/>
</dbReference>
<keyword evidence="2" id="KW-0119">Carbohydrate metabolism</keyword>
<accession>A0A1G8Y2Z3</accession>
<keyword evidence="1" id="KW-0521">NADP</keyword>
<evidence type="ECO:0000313" key="4">
    <source>
        <dbReference type="EMBL" id="SDJ97239.1"/>
    </source>
</evidence>
<organism evidence="4 5">
    <name type="scientific">Meinhardsimonia xiamenensis</name>
    <dbReference type="NCBI Taxonomy" id="990712"/>
    <lineage>
        <taxon>Bacteria</taxon>
        <taxon>Pseudomonadati</taxon>
        <taxon>Pseudomonadota</taxon>
        <taxon>Alphaproteobacteria</taxon>
        <taxon>Rhodobacterales</taxon>
        <taxon>Paracoccaceae</taxon>
        <taxon>Meinhardsimonia</taxon>
    </lineage>
</organism>
<dbReference type="PANTHER" id="PTHR43103">
    <property type="entry name" value="NUCLEOSIDE-DIPHOSPHATE-SUGAR EPIMERASE"/>
    <property type="match status" value="1"/>
</dbReference>
<evidence type="ECO:0000256" key="1">
    <source>
        <dbReference type="ARBA" id="ARBA00022857"/>
    </source>
</evidence>
<dbReference type="STRING" id="990712.SAMN05216257_101166"/>
<dbReference type="Pfam" id="PF01370">
    <property type="entry name" value="Epimerase"/>
    <property type="match status" value="1"/>
</dbReference>
<dbReference type="Gene3D" id="3.90.25.10">
    <property type="entry name" value="UDP-galactose 4-epimerase, domain 1"/>
    <property type="match status" value="1"/>
</dbReference>
<name>A0A1G8Y2Z3_9RHOB</name>
<protein>
    <submittedName>
        <fullName evidence="4">Nucleoside-diphosphate-sugar epimerase</fullName>
    </submittedName>
</protein>
<evidence type="ECO:0000256" key="2">
    <source>
        <dbReference type="ARBA" id="ARBA00023277"/>
    </source>
</evidence>
<gene>
    <name evidence="4" type="ORF">SAMN05216257_101166</name>
</gene>
<dbReference type="Gene3D" id="3.40.50.720">
    <property type="entry name" value="NAD(P)-binding Rossmann-like Domain"/>
    <property type="match status" value="1"/>
</dbReference>
<dbReference type="NCBIfam" id="NF043036">
    <property type="entry name" value="ErythonDh"/>
    <property type="match status" value="1"/>
</dbReference>
<evidence type="ECO:0000259" key="3">
    <source>
        <dbReference type="Pfam" id="PF01370"/>
    </source>
</evidence>